<accession>A0AA49X380</accession>
<feature type="compositionally biased region" description="Basic and acidic residues" evidence="1">
    <location>
        <begin position="19"/>
        <end position="70"/>
    </location>
</feature>
<dbReference type="EMBL" id="OQ890311">
    <property type="protein sequence ID" value="WLJ25490.1"/>
    <property type="molecule type" value="Genomic_DNA"/>
</dbReference>
<sequence length="182" mass="20471">MAEETTATTDDQNAAEVATEDKAQEADNSKPERSAESYQQELEKLRKESARYRTERNELRADAEKYREIQDAEKTELQRAQEALEAERTKANQYQVELARSKALSKYGISEENADLLGSDPEKFDDNAKRLGELQAQAAKRATPPSDYPVENLKPGASSREDAPDYSFPASWPVNGKFAQHN</sequence>
<protein>
    <submittedName>
        <fullName evidence="2">Major head protein</fullName>
    </submittedName>
</protein>
<proteinExistence type="predicted"/>
<feature type="compositionally biased region" description="Basic and acidic residues" evidence="1">
    <location>
        <begin position="120"/>
        <end position="132"/>
    </location>
</feature>
<feature type="region of interest" description="Disordered" evidence="1">
    <location>
        <begin position="112"/>
        <end position="182"/>
    </location>
</feature>
<organism evidence="2">
    <name type="scientific">Corynebacterium phage HS01</name>
    <dbReference type="NCBI Taxonomy" id="3056389"/>
    <lineage>
        <taxon>Viruses</taxon>
    </lineage>
</organism>
<reference evidence="2" key="1">
    <citation type="submission" date="2023-04" db="EMBL/GenBank/DDBJ databases">
        <title>The human skin virome in hidradenitis suppurativa patients.</title>
        <authorList>
            <person name="Jansen D."/>
        </authorList>
    </citation>
    <scope>NUCLEOTIDE SEQUENCE</scope>
    <source>
        <strain evidence="2">VC1_JansenPhageA</strain>
    </source>
</reference>
<feature type="region of interest" description="Disordered" evidence="1">
    <location>
        <begin position="1"/>
        <end position="70"/>
    </location>
</feature>
<evidence type="ECO:0000313" key="2">
    <source>
        <dbReference type="EMBL" id="WLJ25490.1"/>
    </source>
</evidence>
<feature type="compositionally biased region" description="Polar residues" evidence="1">
    <location>
        <begin position="1"/>
        <end position="12"/>
    </location>
</feature>
<evidence type="ECO:0000256" key="1">
    <source>
        <dbReference type="SAM" id="MobiDB-lite"/>
    </source>
</evidence>
<name>A0AA49X380_9VIRU</name>